<dbReference type="Pfam" id="PF01504">
    <property type="entry name" value="PIP5K"/>
    <property type="match status" value="1"/>
</dbReference>
<dbReference type="InterPro" id="IPR027484">
    <property type="entry name" value="PInositol-4-P-5-kinase_N"/>
</dbReference>
<feature type="region of interest" description="Disordered" evidence="2">
    <location>
        <begin position="128"/>
        <end position="155"/>
    </location>
</feature>
<evidence type="ECO:0000256" key="1">
    <source>
        <dbReference type="PROSITE-ProRule" id="PRU00781"/>
    </source>
</evidence>
<organism evidence="4 5">
    <name type="scientific">Polarella glacialis</name>
    <name type="common">Dinoflagellate</name>
    <dbReference type="NCBI Taxonomy" id="89957"/>
    <lineage>
        <taxon>Eukaryota</taxon>
        <taxon>Sar</taxon>
        <taxon>Alveolata</taxon>
        <taxon>Dinophyceae</taxon>
        <taxon>Suessiales</taxon>
        <taxon>Suessiaceae</taxon>
        <taxon>Polarella</taxon>
    </lineage>
</organism>
<proteinExistence type="predicted"/>
<dbReference type="AlphaFoldDB" id="A0A813KTR8"/>
<dbReference type="EMBL" id="CAJNNW010031590">
    <property type="protein sequence ID" value="CAE8708115.1"/>
    <property type="molecule type" value="Genomic_DNA"/>
</dbReference>
<keyword evidence="1" id="KW-0547">Nucleotide-binding</keyword>
<keyword evidence="1" id="KW-0418">Kinase</keyword>
<evidence type="ECO:0000256" key="2">
    <source>
        <dbReference type="SAM" id="MobiDB-lite"/>
    </source>
</evidence>
<dbReference type="Proteomes" id="UP000626109">
    <property type="component" value="Unassembled WGS sequence"/>
</dbReference>
<comment type="caution">
    <text evidence="4">The sequence shown here is derived from an EMBL/GenBank/DDBJ whole genome shotgun (WGS) entry which is preliminary data.</text>
</comment>
<name>A0A813KTR8_POLGL</name>
<feature type="compositionally biased region" description="Basic and acidic residues" evidence="2">
    <location>
        <begin position="567"/>
        <end position="576"/>
    </location>
</feature>
<protein>
    <recommendedName>
        <fullName evidence="3">PIPK domain-containing protein</fullName>
    </recommendedName>
</protein>
<dbReference type="PROSITE" id="PS51455">
    <property type="entry name" value="PIPK"/>
    <property type="match status" value="1"/>
</dbReference>
<dbReference type="GO" id="GO:0046488">
    <property type="term" value="P:phosphatidylinositol metabolic process"/>
    <property type="evidence" value="ECO:0007669"/>
    <property type="project" value="UniProtKB-UniRule"/>
</dbReference>
<evidence type="ECO:0000259" key="3">
    <source>
        <dbReference type="PROSITE" id="PS51455"/>
    </source>
</evidence>
<feature type="region of interest" description="Disordered" evidence="2">
    <location>
        <begin position="55"/>
        <end position="79"/>
    </location>
</feature>
<dbReference type="GO" id="GO:0052742">
    <property type="term" value="F:phosphatidylinositol kinase activity"/>
    <property type="evidence" value="ECO:0007669"/>
    <property type="project" value="InterPro"/>
</dbReference>
<feature type="domain" description="PIPK" evidence="3">
    <location>
        <begin position="609"/>
        <end position="786"/>
    </location>
</feature>
<keyword evidence="1" id="KW-0067">ATP-binding</keyword>
<keyword evidence="1" id="KW-0808">Transferase</keyword>
<feature type="region of interest" description="Disordered" evidence="2">
    <location>
        <begin position="609"/>
        <end position="646"/>
    </location>
</feature>
<feature type="region of interest" description="Disordered" evidence="2">
    <location>
        <begin position="530"/>
        <end position="585"/>
    </location>
</feature>
<feature type="compositionally biased region" description="Polar residues" evidence="2">
    <location>
        <begin position="134"/>
        <end position="146"/>
    </location>
</feature>
<feature type="compositionally biased region" description="Low complexity" evidence="2">
    <location>
        <begin position="548"/>
        <end position="566"/>
    </location>
</feature>
<sequence length="786" mass="85605">VPCQHSAFRDHVLFCSSPERPLVVVGFKWEKVQLWQLHPPHLPFWDPSTGRLLDVPSDELSREGADGRPSTVGPPTAEGASTQDLLASLLRLLERLVRLMDLLLRSALMALGGTVLPAEFVPELPPLQKPASRRSVSPAVSESTLRCPSPEGISRVPTVESNIERDALERSPVASRANSIISNNSFIIKQQAATTTTTTPTASDWVLENKLAWHRALRRLSDLHSDIGSRLSNARDCLGRSYHSEVSEVDPVLAAFVYRDLLDALREDSPASNPGSMRASLAVKLRITLTELAALQKLRTGPGEERGKVLSFPMVPMPNAVSSIVSIASSSLSSLKRLWPTEEESGNALDVLDIAEEQVTSPLSLLMRSKSKSQFLQPRLKRSNRSGNLDEERPLHPLLFRSRSAERSRDQTPFCEPWWQHSNRAEEAAQTQALPVHLQQVIQTMSRAAEESTCRLAQLDRGVHGICLPVHEDDVGSVIAHALMSHQANEQLAAQWASLPGRRPHCPLAEPDGAFGSGFGACTCFTSMPSPLRNPGAGKKRRQERPSGDGSSAEASGEGTSASSTGARKDDPEEKNSAAGAHGLPSDYTMGVSPAAVAAAASAAAIATSSPSASSPSDDRPPQPRLAGLSWKRLPGEAGPGSNLGWEEKWERRGVRSVLTAATPSEPVRVDFADSQAQYSVAIYHAPQYHILRHCLCGDDLNFARSLHRCHRITPSGGKTRAAFFVSHDQRFLLKAVNRAEFKMLRTQAEALFWYFDQVLFDKLPSVLAQVIGLFTVSIALRKNSK</sequence>
<dbReference type="InterPro" id="IPR002498">
    <property type="entry name" value="PInositol-4-P-4/5-kinase_core"/>
</dbReference>
<dbReference type="PANTHER" id="PTHR45748">
    <property type="entry name" value="1-PHOSPHATIDYLINOSITOL 3-PHOSPHATE 5-KINASE-RELATED"/>
    <property type="match status" value="1"/>
</dbReference>
<feature type="non-terminal residue" evidence="4">
    <location>
        <position position="1"/>
    </location>
</feature>
<reference evidence="4" key="1">
    <citation type="submission" date="2021-02" db="EMBL/GenBank/DDBJ databases">
        <authorList>
            <person name="Dougan E. K."/>
            <person name="Rhodes N."/>
            <person name="Thang M."/>
            <person name="Chan C."/>
        </authorList>
    </citation>
    <scope>NUCLEOTIDE SEQUENCE</scope>
</reference>
<dbReference type="SUPFAM" id="SSF56104">
    <property type="entry name" value="SAICAR synthase-like"/>
    <property type="match status" value="1"/>
</dbReference>
<gene>
    <name evidence="4" type="ORF">PGLA2088_LOCUS34800</name>
</gene>
<dbReference type="GO" id="GO:0005524">
    <property type="term" value="F:ATP binding"/>
    <property type="evidence" value="ECO:0007669"/>
    <property type="project" value="UniProtKB-UniRule"/>
</dbReference>
<accession>A0A813KTR8</accession>
<evidence type="ECO:0000313" key="4">
    <source>
        <dbReference type="EMBL" id="CAE8708115.1"/>
    </source>
</evidence>
<evidence type="ECO:0000313" key="5">
    <source>
        <dbReference type="Proteomes" id="UP000626109"/>
    </source>
</evidence>
<feature type="non-terminal residue" evidence="4">
    <location>
        <position position="786"/>
    </location>
</feature>
<dbReference type="Gene3D" id="3.30.800.10">
    <property type="entry name" value="Phosphatidylinositol Phosphate Kinase II Beta"/>
    <property type="match status" value="1"/>
</dbReference>